<dbReference type="AlphaFoldDB" id="A0A0K0PEK0"/>
<dbReference type="CDD" id="cd01427">
    <property type="entry name" value="HAD_like"/>
    <property type="match status" value="1"/>
</dbReference>
<sequence>MPMLKQMGMLLLMTCIYLLPILTAAHAQPQAPLPSWQDTANKKAIISFVQSVSTKGSPDFVPREQRVATFDQDGTILIEKPLPVQYEHIFRFFEEPKPDPKLALVGRKPGEWANIGSGSLLAYQYMTLPEYSENAIKFVKENDHPTCRVPYFDLFYAPMLELIQYLRANKFRVYIVSGSWQIFLRSVAKAKLGLRKSHFIGTQTGLVDFPANTFPLRIAGTIDNNLLNLNMGKPKNIQIQIGEKPILAFGNSSSDVAMLQYASTNSHKSLSLWLEHDDAEREYVYPSEITGEKDWLKISMKNDFAKVFDKVNGEQVTCGLLPQ</sequence>
<evidence type="ECO:0000313" key="2">
    <source>
        <dbReference type="EMBL" id="AKQ22694.1"/>
    </source>
</evidence>
<dbReference type="Gene3D" id="3.40.50.1000">
    <property type="entry name" value="HAD superfamily/HAD-like"/>
    <property type="match status" value="1"/>
</dbReference>
<dbReference type="InterPro" id="IPR036412">
    <property type="entry name" value="HAD-like_sf"/>
</dbReference>
<protein>
    <submittedName>
        <fullName evidence="2">Nonspecific acid phosphatase</fullName>
    </submittedName>
</protein>
<feature type="chain" id="PRO_5005451442" evidence="1">
    <location>
        <begin position="28"/>
        <end position="323"/>
    </location>
</feature>
<dbReference type="InterPro" id="IPR023214">
    <property type="entry name" value="HAD_sf"/>
</dbReference>
<name>A0A0K0PEK0_9BACT</name>
<dbReference type="Pfam" id="PF12710">
    <property type="entry name" value="HAD"/>
    <property type="match status" value="1"/>
</dbReference>
<accession>A0A0K0PEK0</accession>
<proteinExistence type="predicted"/>
<organism evidence="2">
    <name type="scientific">Candidatus Entotheonella serta</name>
    <dbReference type="NCBI Taxonomy" id="1652106"/>
    <lineage>
        <taxon>Bacteria</taxon>
        <taxon>Pseudomonadati</taxon>
        <taxon>Nitrospinota/Tectimicrobiota group</taxon>
        <taxon>Candidatus Tectimicrobiota</taxon>
        <taxon>Candidatus Entotheonellia</taxon>
        <taxon>Candidatus Entotheonellales</taxon>
        <taxon>Candidatus Entotheonellaceae</taxon>
        <taxon>Candidatus Entotheonella</taxon>
    </lineage>
</organism>
<keyword evidence="1" id="KW-0732">Signal</keyword>
<dbReference type="SUPFAM" id="SSF56784">
    <property type="entry name" value="HAD-like"/>
    <property type="match status" value="1"/>
</dbReference>
<reference evidence="2" key="1">
    <citation type="submission" date="2015-05" db="EMBL/GenBank/DDBJ databases">
        <title>Metabolic and evolutionary origin of actin-binding polyketides from diverse organisms.</title>
        <authorList>
            <person name="Ueoka R."/>
            <person name="Uria A.R."/>
            <person name="Reiter S."/>
            <person name="Mori T."/>
            <person name="Karbaum P."/>
            <person name="Peters E.E."/>
            <person name="Helfrich E.J.N."/>
            <person name="Morinaka B.I."/>
            <person name="Gugger M."/>
            <person name="Takeyama H."/>
            <person name="Matsunaga S."/>
            <person name="Piel J."/>
        </authorList>
    </citation>
    <scope>NUCLEOTIDE SEQUENCE</scope>
</reference>
<dbReference type="EMBL" id="KR857273">
    <property type="protein sequence ID" value="AKQ22694.1"/>
    <property type="molecule type" value="Genomic_DNA"/>
</dbReference>
<feature type="signal peptide" evidence="1">
    <location>
        <begin position="1"/>
        <end position="27"/>
    </location>
</feature>
<evidence type="ECO:0000256" key="1">
    <source>
        <dbReference type="SAM" id="SignalP"/>
    </source>
</evidence>